<sequence length="111" mass="12244">FSTNSDNELMETDIPTPALKNDSPPPLHRPPNPLPTTPFFILNLLLILTLSQRLSTPSEGSPVSTPLSMDPTVRFYLETKDIAVVAERGEDEENNPLQSLHQSALEIPDNP</sequence>
<keyword evidence="3" id="KW-1185">Reference proteome</keyword>
<dbReference type="KEGG" id="mrr:Moror_13390"/>
<evidence type="ECO:0000256" key="1">
    <source>
        <dbReference type="SAM" id="MobiDB-lite"/>
    </source>
</evidence>
<gene>
    <name evidence="2" type="ORF">Moror_13390</name>
</gene>
<feature type="non-terminal residue" evidence="2">
    <location>
        <position position="1"/>
    </location>
</feature>
<feature type="compositionally biased region" description="Pro residues" evidence="1">
    <location>
        <begin position="23"/>
        <end position="34"/>
    </location>
</feature>
<evidence type="ECO:0000313" key="2">
    <source>
        <dbReference type="EMBL" id="ESK81068.1"/>
    </source>
</evidence>
<organism evidence="2 3">
    <name type="scientific">Moniliophthora roreri (strain MCA 2997)</name>
    <name type="common">Cocoa frosty pod rot fungus</name>
    <name type="synonym">Crinipellis roreri</name>
    <dbReference type="NCBI Taxonomy" id="1381753"/>
    <lineage>
        <taxon>Eukaryota</taxon>
        <taxon>Fungi</taxon>
        <taxon>Dikarya</taxon>
        <taxon>Basidiomycota</taxon>
        <taxon>Agaricomycotina</taxon>
        <taxon>Agaricomycetes</taxon>
        <taxon>Agaricomycetidae</taxon>
        <taxon>Agaricales</taxon>
        <taxon>Marasmiineae</taxon>
        <taxon>Marasmiaceae</taxon>
        <taxon>Moniliophthora</taxon>
    </lineage>
</organism>
<feature type="region of interest" description="Disordered" evidence="1">
    <location>
        <begin position="87"/>
        <end position="111"/>
    </location>
</feature>
<proteinExistence type="predicted"/>
<dbReference type="AlphaFoldDB" id="V2W2M7"/>
<name>V2W2M7_MONRO</name>
<feature type="region of interest" description="Disordered" evidence="1">
    <location>
        <begin position="1"/>
        <end position="34"/>
    </location>
</feature>
<dbReference type="HOGENOM" id="CLU_2164424_0_0_1"/>
<reference evidence="2 3" key="1">
    <citation type="journal article" date="2014" name="BMC Genomics">
        <title>Genome and secretome analysis of the hemibiotrophic fungal pathogen, Moniliophthora roreri, which causes frosty pod rot disease of cacao: mechanisms of the biotrophic and necrotrophic phases.</title>
        <authorList>
            <person name="Meinhardt L.W."/>
            <person name="Costa G.G.L."/>
            <person name="Thomazella D.P.T."/>
            <person name="Teixeira P.J.P.L."/>
            <person name="Carazzolle M.F."/>
            <person name="Schuster S.C."/>
            <person name="Carlson J.E."/>
            <person name="Guiltinan M.J."/>
            <person name="Mieczkowski P."/>
            <person name="Farmer A."/>
            <person name="Ramaraj T."/>
            <person name="Crozier J."/>
            <person name="Davis R.E."/>
            <person name="Shao J."/>
            <person name="Melnick R.L."/>
            <person name="Pereira G.A.G."/>
            <person name="Bailey B.A."/>
        </authorList>
    </citation>
    <scope>NUCLEOTIDE SEQUENCE [LARGE SCALE GENOMIC DNA]</scope>
    <source>
        <strain evidence="2 3">MCA 2997</strain>
    </source>
</reference>
<evidence type="ECO:0000313" key="3">
    <source>
        <dbReference type="Proteomes" id="UP000017559"/>
    </source>
</evidence>
<dbReference type="Proteomes" id="UP000017559">
    <property type="component" value="Unassembled WGS sequence"/>
</dbReference>
<comment type="caution">
    <text evidence="2">The sequence shown here is derived from an EMBL/GenBank/DDBJ whole genome shotgun (WGS) entry which is preliminary data.</text>
</comment>
<protein>
    <submittedName>
        <fullName evidence="2">Uncharacterized protein</fullName>
    </submittedName>
</protein>
<dbReference type="EMBL" id="AWSO01002723">
    <property type="protein sequence ID" value="ESK81068.1"/>
    <property type="molecule type" value="Genomic_DNA"/>
</dbReference>
<accession>V2W2M7</accession>